<reference evidence="1 2" key="1">
    <citation type="journal article" date="2022" name="Plant J.">
        <title>Chromosome-level genome of Camellia lanceoleosa provides a valuable resource for understanding genome evolution and self-incompatibility.</title>
        <authorList>
            <person name="Gong W."/>
            <person name="Xiao S."/>
            <person name="Wang L."/>
            <person name="Liao Z."/>
            <person name="Chang Y."/>
            <person name="Mo W."/>
            <person name="Hu G."/>
            <person name="Li W."/>
            <person name="Zhao G."/>
            <person name="Zhu H."/>
            <person name="Hu X."/>
            <person name="Ji K."/>
            <person name="Xiang X."/>
            <person name="Song Q."/>
            <person name="Yuan D."/>
            <person name="Jin S."/>
            <person name="Zhang L."/>
        </authorList>
    </citation>
    <scope>NUCLEOTIDE SEQUENCE [LARGE SCALE GENOMIC DNA]</scope>
    <source>
        <strain evidence="1">SQ_2022a</strain>
    </source>
</reference>
<keyword evidence="2" id="KW-1185">Reference proteome</keyword>
<protein>
    <submittedName>
        <fullName evidence="1">Uncharacterized protein</fullName>
    </submittedName>
</protein>
<accession>A0ACC0F4U3</accession>
<name>A0ACC0F4U3_9ERIC</name>
<evidence type="ECO:0000313" key="2">
    <source>
        <dbReference type="Proteomes" id="UP001060215"/>
    </source>
</evidence>
<dbReference type="EMBL" id="CM045768">
    <property type="protein sequence ID" value="KAI7983545.1"/>
    <property type="molecule type" value="Genomic_DNA"/>
</dbReference>
<evidence type="ECO:0000313" key="1">
    <source>
        <dbReference type="EMBL" id="KAI7983545.1"/>
    </source>
</evidence>
<organism evidence="1 2">
    <name type="scientific">Camellia lanceoleosa</name>
    <dbReference type="NCBI Taxonomy" id="1840588"/>
    <lineage>
        <taxon>Eukaryota</taxon>
        <taxon>Viridiplantae</taxon>
        <taxon>Streptophyta</taxon>
        <taxon>Embryophyta</taxon>
        <taxon>Tracheophyta</taxon>
        <taxon>Spermatophyta</taxon>
        <taxon>Magnoliopsida</taxon>
        <taxon>eudicotyledons</taxon>
        <taxon>Gunneridae</taxon>
        <taxon>Pentapetalae</taxon>
        <taxon>asterids</taxon>
        <taxon>Ericales</taxon>
        <taxon>Theaceae</taxon>
        <taxon>Camellia</taxon>
    </lineage>
</organism>
<sequence length="70" mass="8422">MAACWKLRIEMLYWRALVQLMYMINGLHLQDLVHARKHDTSMEQLLLMTRCIYLVEITMDVTLMIFKYGN</sequence>
<comment type="caution">
    <text evidence="1">The sequence shown here is derived from an EMBL/GenBank/DDBJ whole genome shotgun (WGS) entry which is preliminary data.</text>
</comment>
<proteinExistence type="predicted"/>
<gene>
    <name evidence="1" type="ORF">LOK49_LG15G00912</name>
</gene>
<dbReference type="Proteomes" id="UP001060215">
    <property type="component" value="Chromosome 11"/>
</dbReference>